<name>A0A7L1UVH9_SITEU</name>
<proteinExistence type="predicted"/>
<dbReference type="PROSITE" id="PS50157">
    <property type="entry name" value="ZINC_FINGER_C2H2_2"/>
    <property type="match status" value="1"/>
</dbReference>
<dbReference type="GO" id="GO:0008270">
    <property type="term" value="F:zinc ion binding"/>
    <property type="evidence" value="ECO:0007669"/>
    <property type="project" value="UniProtKB-KW"/>
</dbReference>
<evidence type="ECO:0000313" key="5">
    <source>
        <dbReference type="Proteomes" id="UP000583915"/>
    </source>
</evidence>
<feature type="compositionally biased region" description="Basic residues" evidence="2">
    <location>
        <begin position="1"/>
        <end position="10"/>
    </location>
</feature>
<comment type="caution">
    <text evidence="4">The sequence shown here is derived from an EMBL/GenBank/DDBJ whole genome shotgun (WGS) entry which is preliminary data.</text>
</comment>
<dbReference type="InterPro" id="IPR013087">
    <property type="entry name" value="Znf_C2H2_type"/>
</dbReference>
<gene>
    <name evidence="4" type="primary">Znf528</name>
    <name evidence="4" type="ORF">SITEUR_R15259</name>
</gene>
<evidence type="ECO:0000259" key="3">
    <source>
        <dbReference type="PROSITE" id="PS50157"/>
    </source>
</evidence>
<evidence type="ECO:0000313" key="4">
    <source>
        <dbReference type="EMBL" id="NXO76921.1"/>
    </source>
</evidence>
<protein>
    <submittedName>
        <fullName evidence="4">ZN528 protein</fullName>
    </submittedName>
</protein>
<feature type="non-terminal residue" evidence="4">
    <location>
        <position position="1"/>
    </location>
</feature>
<dbReference type="AlphaFoldDB" id="A0A7L1UVH9"/>
<feature type="non-terminal residue" evidence="4">
    <location>
        <position position="64"/>
    </location>
</feature>
<dbReference type="SUPFAM" id="SSF57667">
    <property type="entry name" value="beta-beta-alpha zinc fingers"/>
    <property type="match status" value="1"/>
</dbReference>
<keyword evidence="5" id="KW-1185">Reference proteome</keyword>
<keyword evidence="1" id="KW-0863">Zinc-finger</keyword>
<evidence type="ECO:0000256" key="1">
    <source>
        <dbReference type="PROSITE-ProRule" id="PRU00042"/>
    </source>
</evidence>
<dbReference type="Proteomes" id="UP000583915">
    <property type="component" value="Unassembled WGS sequence"/>
</dbReference>
<keyword evidence="1" id="KW-0479">Metal-binding</keyword>
<reference evidence="4 5" key="1">
    <citation type="submission" date="2019-09" db="EMBL/GenBank/DDBJ databases">
        <title>Bird 10,000 Genomes (B10K) Project - Family phase.</title>
        <authorList>
            <person name="Zhang G."/>
        </authorList>
    </citation>
    <scope>NUCLEOTIDE SEQUENCE [LARGE SCALE GENOMIC DNA]</scope>
    <source>
        <strain evidence="4">B10K-DU-002-25</strain>
        <tissue evidence="4">Muscle</tissue>
    </source>
</reference>
<dbReference type="FunFam" id="3.30.160.60:FF:000520">
    <property type="entry name" value="zinc finger protein 629 isoform X2"/>
    <property type="match status" value="1"/>
</dbReference>
<organism evidence="4 5">
    <name type="scientific">Sitta europaea</name>
    <name type="common">Eurasian nuthatch</name>
    <dbReference type="NCBI Taxonomy" id="50251"/>
    <lineage>
        <taxon>Eukaryota</taxon>
        <taxon>Metazoa</taxon>
        <taxon>Chordata</taxon>
        <taxon>Craniata</taxon>
        <taxon>Vertebrata</taxon>
        <taxon>Euteleostomi</taxon>
        <taxon>Archelosauria</taxon>
        <taxon>Archosauria</taxon>
        <taxon>Dinosauria</taxon>
        <taxon>Saurischia</taxon>
        <taxon>Theropoda</taxon>
        <taxon>Coelurosauria</taxon>
        <taxon>Aves</taxon>
        <taxon>Neognathae</taxon>
        <taxon>Neoaves</taxon>
        <taxon>Telluraves</taxon>
        <taxon>Australaves</taxon>
        <taxon>Passeriformes</taxon>
        <taxon>Sittidae</taxon>
        <taxon>Sitta</taxon>
    </lineage>
</organism>
<feature type="region of interest" description="Disordered" evidence="2">
    <location>
        <begin position="1"/>
        <end position="21"/>
    </location>
</feature>
<feature type="domain" description="C2H2-type" evidence="3">
    <location>
        <begin position="45"/>
        <end position="64"/>
    </location>
</feature>
<keyword evidence="1" id="KW-0862">Zinc</keyword>
<accession>A0A7L1UVH9</accession>
<evidence type="ECO:0000256" key="2">
    <source>
        <dbReference type="SAM" id="MobiDB-lite"/>
    </source>
</evidence>
<dbReference type="EMBL" id="VXBS01001929">
    <property type="protein sequence ID" value="NXO76921.1"/>
    <property type="molecule type" value="Genomic_DNA"/>
</dbReference>
<dbReference type="InterPro" id="IPR036236">
    <property type="entry name" value="Znf_C2H2_sf"/>
</dbReference>
<sequence>GAALLKHQRVHGAGSDGTAAKCQDCGQDRGLCRDCQQPPAPEKPYKCQECGKSFGVRSNLLKHQ</sequence>
<dbReference type="Pfam" id="PF00096">
    <property type="entry name" value="zf-C2H2"/>
    <property type="match status" value="1"/>
</dbReference>
<dbReference type="Gene3D" id="3.30.160.60">
    <property type="entry name" value="Classic Zinc Finger"/>
    <property type="match status" value="1"/>
</dbReference>